<feature type="compositionally biased region" description="Acidic residues" evidence="1">
    <location>
        <begin position="94"/>
        <end position="110"/>
    </location>
</feature>
<organism evidence="2 3">
    <name type="scientific">Paramuricea clavata</name>
    <name type="common">Red gorgonian</name>
    <name type="synonym">Violescent sea-whip</name>
    <dbReference type="NCBI Taxonomy" id="317549"/>
    <lineage>
        <taxon>Eukaryota</taxon>
        <taxon>Metazoa</taxon>
        <taxon>Cnidaria</taxon>
        <taxon>Anthozoa</taxon>
        <taxon>Octocorallia</taxon>
        <taxon>Malacalcyonacea</taxon>
        <taxon>Plexauridae</taxon>
        <taxon>Paramuricea</taxon>
    </lineage>
</organism>
<proteinExistence type="predicted"/>
<feature type="region of interest" description="Disordered" evidence="1">
    <location>
        <begin position="58"/>
        <end position="117"/>
    </location>
</feature>
<sequence>MPKSKSKTDRKSTNPFCNTRSRGKKKKKTDACVFKDERKSYLSHTDLGSYFEQEKQWPELFSDKNPGDAGSSSRSEAELNDSMESLKRRKASESESESESESLTDLDNSEDGAFKAPVGRYIVEPGCLQEM</sequence>
<gene>
    <name evidence="2" type="ORF">PACLA_8A040722</name>
</gene>
<accession>A0A6S7L1T2</accession>
<evidence type="ECO:0000313" key="2">
    <source>
        <dbReference type="EMBL" id="CAB4026409.1"/>
    </source>
</evidence>
<evidence type="ECO:0000256" key="1">
    <source>
        <dbReference type="SAM" id="MobiDB-lite"/>
    </source>
</evidence>
<feature type="region of interest" description="Disordered" evidence="1">
    <location>
        <begin position="1"/>
        <end position="30"/>
    </location>
</feature>
<feature type="compositionally biased region" description="Basic and acidic residues" evidence="1">
    <location>
        <begin position="1"/>
        <end position="12"/>
    </location>
</feature>
<reference evidence="2" key="1">
    <citation type="submission" date="2020-04" db="EMBL/GenBank/DDBJ databases">
        <authorList>
            <person name="Alioto T."/>
            <person name="Alioto T."/>
            <person name="Gomez Garrido J."/>
        </authorList>
    </citation>
    <scope>NUCLEOTIDE SEQUENCE</scope>
    <source>
        <strain evidence="2">A484AB</strain>
    </source>
</reference>
<comment type="caution">
    <text evidence="2">The sequence shown here is derived from an EMBL/GenBank/DDBJ whole genome shotgun (WGS) entry which is preliminary data.</text>
</comment>
<feature type="non-terminal residue" evidence="2">
    <location>
        <position position="131"/>
    </location>
</feature>
<name>A0A6S7L1T2_PARCT</name>
<evidence type="ECO:0000313" key="3">
    <source>
        <dbReference type="Proteomes" id="UP001152795"/>
    </source>
</evidence>
<dbReference type="EMBL" id="CACRXK020014175">
    <property type="protein sequence ID" value="CAB4026409.1"/>
    <property type="molecule type" value="Genomic_DNA"/>
</dbReference>
<dbReference type="Proteomes" id="UP001152795">
    <property type="component" value="Unassembled WGS sequence"/>
</dbReference>
<dbReference type="AlphaFoldDB" id="A0A6S7L1T2"/>
<protein>
    <submittedName>
        <fullName evidence="2">Uncharacterized protein</fullName>
    </submittedName>
</protein>
<keyword evidence="3" id="KW-1185">Reference proteome</keyword>